<dbReference type="PANTHER" id="PTHR43308:SF1">
    <property type="entry name" value="OUTER MEMBRANE PROTEIN ALPHA"/>
    <property type="match status" value="1"/>
</dbReference>
<dbReference type="InterPro" id="IPR001119">
    <property type="entry name" value="SLH_dom"/>
</dbReference>
<comment type="caution">
    <text evidence="6">The sequence shown here is derived from an EMBL/GenBank/DDBJ whole genome shotgun (WGS) entry which is preliminary data.</text>
</comment>
<keyword evidence="7" id="KW-1185">Reference proteome</keyword>
<keyword evidence="3" id="KW-0175">Coiled coil</keyword>
<dbReference type="Proteomes" id="UP000702425">
    <property type="component" value="Unassembled WGS sequence"/>
</dbReference>
<feature type="region of interest" description="Disordered" evidence="4">
    <location>
        <begin position="355"/>
        <end position="379"/>
    </location>
</feature>
<evidence type="ECO:0000259" key="5">
    <source>
        <dbReference type="PROSITE" id="PS51272"/>
    </source>
</evidence>
<evidence type="ECO:0000313" key="7">
    <source>
        <dbReference type="Proteomes" id="UP000702425"/>
    </source>
</evidence>
<keyword evidence="2" id="KW-0732">Signal</keyword>
<evidence type="ECO:0000313" key="6">
    <source>
        <dbReference type="EMBL" id="NQE33497.1"/>
    </source>
</evidence>
<dbReference type="InterPro" id="IPR038673">
    <property type="entry name" value="OprB_sf"/>
</dbReference>
<gene>
    <name evidence="6" type="primary">slpA_2</name>
    <name evidence="6" type="ORF">E5S67_01216</name>
</gene>
<feature type="signal peptide" evidence="2">
    <location>
        <begin position="1"/>
        <end position="30"/>
    </location>
</feature>
<dbReference type="Pfam" id="PF00395">
    <property type="entry name" value="SLH"/>
    <property type="match status" value="1"/>
</dbReference>
<dbReference type="RefSeq" id="WP_172186171.1">
    <property type="nucleotide sequence ID" value="NZ_CAWPPK010000057.1"/>
</dbReference>
<feature type="domain" description="SLH" evidence="5">
    <location>
        <begin position="217"/>
        <end position="281"/>
    </location>
</feature>
<evidence type="ECO:0000256" key="4">
    <source>
        <dbReference type="SAM" id="MobiDB-lite"/>
    </source>
</evidence>
<dbReference type="Pfam" id="PF04966">
    <property type="entry name" value="OprB"/>
    <property type="match status" value="1"/>
</dbReference>
<feature type="coiled-coil region" evidence="3">
    <location>
        <begin position="291"/>
        <end position="325"/>
    </location>
</feature>
<dbReference type="NCBIfam" id="NF033921">
    <property type="entry name" value="por_somb"/>
    <property type="match status" value="1"/>
</dbReference>
<feature type="chain" id="PRO_5044973612" evidence="2">
    <location>
        <begin position="31"/>
        <end position="743"/>
    </location>
</feature>
<organism evidence="6 7">
    <name type="scientific">Microcoleus asticus IPMA8</name>
    <dbReference type="NCBI Taxonomy" id="2563858"/>
    <lineage>
        <taxon>Bacteria</taxon>
        <taxon>Bacillati</taxon>
        <taxon>Cyanobacteriota</taxon>
        <taxon>Cyanophyceae</taxon>
        <taxon>Oscillatoriophycideae</taxon>
        <taxon>Oscillatoriales</taxon>
        <taxon>Microcoleaceae</taxon>
        <taxon>Microcoleus</taxon>
        <taxon>Microcoleus asticus</taxon>
    </lineage>
</organism>
<feature type="region of interest" description="Disordered" evidence="4">
    <location>
        <begin position="114"/>
        <end position="180"/>
    </location>
</feature>
<protein>
    <submittedName>
        <fullName evidence="6">S-layer protein SlpA</fullName>
    </submittedName>
</protein>
<evidence type="ECO:0000256" key="1">
    <source>
        <dbReference type="ARBA" id="ARBA00008769"/>
    </source>
</evidence>
<feature type="compositionally biased region" description="Polar residues" evidence="4">
    <location>
        <begin position="129"/>
        <end position="140"/>
    </location>
</feature>
<evidence type="ECO:0000256" key="2">
    <source>
        <dbReference type="RuleBase" id="RU363072"/>
    </source>
</evidence>
<dbReference type="InterPro" id="IPR047684">
    <property type="entry name" value="Por_som-like"/>
</dbReference>
<evidence type="ECO:0000256" key="3">
    <source>
        <dbReference type="SAM" id="Coils"/>
    </source>
</evidence>
<name>A0ABX2CUU9_9CYAN</name>
<dbReference type="PANTHER" id="PTHR43308">
    <property type="entry name" value="OUTER MEMBRANE PROTEIN ALPHA-RELATED"/>
    <property type="match status" value="1"/>
</dbReference>
<sequence>MSKSLFFQILLTATPAFFCINFLHCPASFAAEIAAAETEEAKALTAELPLAELVASPVAIAPSQTQINPAVTPEIAAQIELNDRQQQENSSLTPDSDQVTSVSQLNDVTPANTVTEESGEAQIAIAPIPTQTNPAVTPENSADIAPKNQPETEPEKVTAFSQENEVKPTETAAQESGGSNVLAESIQTQQNPASIDDIEQIDSLEINEASEIEQVTSVSQLSDVKPTDWAFQALQSLVERYGCIAGYPDGTYRGNRAMTRYEFAAGLNACLDQVSELITGGTSNFVKKEDLEKLQKLQEEFAAELATLRGRVDVLEARTAELESNQFSTTTKLNATVWFNLTSAFPTGDITAERSRTAPNSAFAPPTRDANNRPTRVDRDRPENTFSYYAFLTLNTSFTGKDSLVTQLVFGNGNSPANELVSAGFYNSWGTPFLDQTGVPAANNVGIREMSYTFPVGDKVQVSIGPRLNYYRYFDGNRFTFFLRGATSFNSNGSTLLNAVDRGSGAAVIWQIAKPVRFTAAYMAENTEFLNPAVFNTASNPSDGLFNSSNTITAQLEYSPSNSFNLRLIYARSSLKPYNGFIGGAVGEPLPYGYADDGFGGRVRDSGADAFVVNFDWLLTRNFGLFGRYSYGKLEVNPVNRDRSGGDIKVQSFQVGMGFPDLGKKGALGVLSFVIPHNYISGRRFLLSGGGNGGTQYEVEGSYYYPITNNIAIVPAFYAIFNANNFDGNPTVFVGNLRTQFSF</sequence>
<dbReference type="InterPro" id="IPR051465">
    <property type="entry name" value="Cell_Envelope_Struct_Comp"/>
</dbReference>
<accession>A0ABX2CUU9</accession>
<reference evidence="6 7" key="1">
    <citation type="journal article" date="2020" name="Sci. Rep.">
        <title>A novel cyanobacterial geosmin producer, revising GeoA distribution and dispersion patterns in Bacteria.</title>
        <authorList>
            <person name="Churro C."/>
            <person name="Semedo-Aguiar A.P."/>
            <person name="Silva A.D."/>
            <person name="Pereira-Leal J.B."/>
            <person name="Leite R.B."/>
        </authorList>
    </citation>
    <scope>NUCLEOTIDE SEQUENCE [LARGE SCALE GENOMIC DNA]</scope>
    <source>
        <strain evidence="6 7">IPMA8</strain>
    </source>
</reference>
<dbReference type="SUPFAM" id="SSF56935">
    <property type="entry name" value="Porins"/>
    <property type="match status" value="1"/>
</dbReference>
<dbReference type="EMBL" id="SRRZ01000015">
    <property type="protein sequence ID" value="NQE33497.1"/>
    <property type="molecule type" value="Genomic_DNA"/>
</dbReference>
<proteinExistence type="inferred from homology"/>
<dbReference type="PROSITE" id="PS51272">
    <property type="entry name" value="SLH"/>
    <property type="match status" value="1"/>
</dbReference>
<dbReference type="Gene3D" id="2.40.160.180">
    <property type="entry name" value="Carbohydrate-selective porin OprB"/>
    <property type="match status" value="1"/>
</dbReference>
<comment type="similarity">
    <text evidence="1 2">Belongs to the OprB family.</text>
</comment>
<dbReference type="InterPro" id="IPR007049">
    <property type="entry name" value="Carb-sel_porin_OprB"/>
</dbReference>